<evidence type="ECO:0000313" key="4">
    <source>
        <dbReference type="EMBL" id="OXB21427.1"/>
    </source>
</evidence>
<feature type="signal peptide" evidence="2">
    <location>
        <begin position="1"/>
        <end position="20"/>
    </location>
</feature>
<protein>
    <submittedName>
        <fullName evidence="3">Uncharacterized protein</fullName>
    </submittedName>
</protein>
<evidence type="ECO:0000256" key="1">
    <source>
        <dbReference type="SAM" id="MobiDB-lite"/>
    </source>
</evidence>
<name>A0A1S1J4B3_9FLAO</name>
<evidence type="ECO:0000313" key="3">
    <source>
        <dbReference type="EMBL" id="OHT43133.1"/>
    </source>
</evidence>
<keyword evidence="2" id="KW-0732">Signal</keyword>
<organism evidence="3 5">
    <name type="scientific">Flavobacterium tructae</name>
    <dbReference type="NCBI Taxonomy" id="1114873"/>
    <lineage>
        <taxon>Bacteria</taxon>
        <taxon>Pseudomonadati</taxon>
        <taxon>Bacteroidota</taxon>
        <taxon>Flavobacteriia</taxon>
        <taxon>Flavobacteriales</taxon>
        <taxon>Flavobacteriaceae</taxon>
        <taxon>Flavobacterium</taxon>
    </lineage>
</organism>
<evidence type="ECO:0000313" key="6">
    <source>
        <dbReference type="Proteomes" id="UP000198319"/>
    </source>
</evidence>
<dbReference type="OrthoDB" id="1376297at2"/>
<dbReference type="Proteomes" id="UP000180252">
    <property type="component" value="Unassembled WGS sequence"/>
</dbReference>
<dbReference type="AlphaFoldDB" id="A0A1S1J4B3"/>
<reference evidence="3" key="1">
    <citation type="submission" date="2016-09" db="EMBL/GenBank/DDBJ databases">
        <authorList>
            <person name="Capua I."/>
            <person name="De Benedictis P."/>
            <person name="Joannis T."/>
            <person name="Lombin L.H."/>
            <person name="Cattoli G."/>
        </authorList>
    </citation>
    <scope>NUCLEOTIDE SEQUENCE [LARGE SCALE GENOMIC DNA]</scope>
    <source>
        <strain evidence="3">MSU</strain>
    </source>
</reference>
<keyword evidence="6" id="KW-1185">Reference proteome</keyword>
<gene>
    <name evidence="4" type="ORF">B0A71_04205</name>
    <name evidence="3" type="ORF">BHE19_19365</name>
</gene>
<dbReference type="EMBL" id="MUHG01000004">
    <property type="protein sequence ID" value="OXB21427.1"/>
    <property type="molecule type" value="Genomic_DNA"/>
</dbReference>
<feature type="chain" id="PRO_5010265710" evidence="2">
    <location>
        <begin position="21"/>
        <end position="77"/>
    </location>
</feature>
<proteinExistence type="predicted"/>
<feature type="compositionally biased region" description="Polar residues" evidence="1">
    <location>
        <begin position="49"/>
        <end position="58"/>
    </location>
</feature>
<dbReference type="EMBL" id="MIKE01000029">
    <property type="protein sequence ID" value="OHT43133.1"/>
    <property type="molecule type" value="Genomic_DNA"/>
</dbReference>
<feature type="compositionally biased region" description="Polar residues" evidence="1">
    <location>
        <begin position="26"/>
        <end position="36"/>
    </location>
</feature>
<comment type="caution">
    <text evidence="3">The sequence shown here is derived from an EMBL/GenBank/DDBJ whole genome shotgun (WGS) entry which is preliminary data.</text>
</comment>
<evidence type="ECO:0000256" key="2">
    <source>
        <dbReference type="SAM" id="SignalP"/>
    </source>
</evidence>
<evidence type="ECO:0000313" key="5">
    <source>
        <dbReference type="Proteomes" id="UP000180252"/>
    </source>
</evidence>
<accession>A0A1S1J4B3</accession>
<sequence length="77" mass="8565">MKTKLFIPGLLIAVALLTFSCTNDDYETPKTQSSQSKKLHEKLDPKANNMVNGTTNSDIDLLNTEGDPEITRPTRKD</sequence>
<reference evidence="5" key="2">
    <citation type="submission" date="2016-09" db="EMBL/GenBank/DDBJ databases">
        <authorList>
            <person name="Chen S."/>
            <person name="Walker E."/>
        </authorList>
    </citation>
    <scope>NUCLEOTIDE SEQUENCE [LARGE SCALE GENOMIC DNA]</scope>
    <source>
        <strain evidence="5">MSU</strain>
    </source>
</reference>
<dbReference type="STRING" id="1278819.BHE19_19365"/>
<dbReference type="Proteomes" id="UP000198319">
    <property type="component" value="Unassembled WGS sequence"/>
</dbReference>
<reference evidence="4 6" key="3">
    <citation type="submission" date="2016-11" db="EMBL/GenBank/DDBJ databases">
        <title>Whole genomes of Flavobacteriaceae.</title>
        <authorList>
            <person name="Stine C."/>
            <person name="Li C."/>
            <person name="Tadesse D."/>
        </authorList>
    </citation>
    <scope>NUCLEOTIDE SEQUENCE [LARGE SCALE GENOMIC DNA]</scope>
    <source>
        <strain evidence="4 6">ATCC BAA-2541</strain>
    </source>
</reference>
<dbReference type="RefSeq" id="WP_017496638.1">
    <property type="nucleotide sequence ID" value="NZ_MIKE01000029.1"/>
</dbReference>
<feature type="region of interest" description="Disordered" evidence="1">
    <location>
        <begin position="26"/>
        <end position="77"/>
    </location>
</feature>
<dbReference type="PROSITE" id="PS51257">
    <property type="entry name" value="PROKAR_LIPOPROTEIN"/>
    <property type="match status" value="1"/>
</dbReference>